<evidence type="ECO:0000259" key="1">
    <source>
        <dbReference type="Pfam" id="PF12867"/>
    </source>
</evidence>
<dbReference type="Gene3D" id="1.20.120.450">
    <property type="entry name" value="dinb family like domain"/>
    <property type="match status" value="1"/>
</dbReference>
<dbReference type="RefSeq" id="WP_406696279.1">
    <property type="nucleotide sequence ID" value="NZ_CP155447.1"/>
</dbReference>
<sequence>MHYEFVAIPEVDAPVAADPVFQHLITTYVSETNKTVGVWRAIPDDLLEFKPHVKVNTIRAILIHQVLSERRFFAQFVGTEEPPVNDLLPPGDSPTVTAYIDKYVGLAKARLPQFAAASAGWWLEERPFFGGLMRQRIWTFWRRVLHTCHHRTQVQTWLRMANAPLTPAIYGPSGDVSWDEADPTYSLEAADRGAGKSG</sequence>
<accession>A0AAU7CDX3</accession>
<dbReference type="Pfam" id="PF12867">
    <property type="entry name" value="DinB_2"/>
    <property type="match status" value="1"/>
</dbReference>
<dbReference type="SUPFAM" id="SSF109854">
    <property type="entry name" value="DinB/YfiT-like putative metalloenzymes"/>
    <property type="match status" value="1"/>
</dbReference>
<organism evidence="2">
    <name type="scientific">Singulisphaera sp. Ch08</name>
    <dbReference type="NCBI Taxonomy" id="3120278"/>
    <lineage>
        <taxon>Bacteria</taxon>
        <taxon>Pseudomonadati</taxon>
        <taxon>Planctomycetota</taxon>
        <taxon>Planctomycetia</taxon>
        <taxon>Isosphaerales</taxon>
        <taxon>Isosphaeraceae</taxon>
        <taxon>Singulisphaera</taxon>
    </lineage>
</organism>
<name>A0AAU7CDX3_9BACT</name>
<dbReference type="InterPro" id="IPR034660">
    <property type="entry name" value="DinB/YfiT-like"/>
</dbReference>
<dbReference type="EMBL" id="CP155447">
    <property type="protein sequence ID" value="XBH03544.1"/>
    <property type="molecule type" value="Genomic_DNA"/>
</dbReference>
<reference evidence="2" key="1">
    <citation type="submission" date="2024-05" db="EMBL/GenBank/DDBJ databases">
        <title>Planctomycetes of the genus Singulisphaera possess chitinolytic capabilities.</title>
        <authorList>
            <person name="Ivanova A."/>
        </authorList>
    </citation>
    <scope>NUCLEOTIDE SEQUENCE</scope>
    <source>
        <strain evidence="2">Ch08T</strain>
    </source>
</reference>
<protein>
    <submittedName>
        <fullName evidence="2">DinB family protein</fullName>
    </submittedName>
</protein>
<gene>
    <name evidence="2" type="ORF">V5E97_35350</name>
</gene>
<feature type="domain" description="DinB-like" evidence="1">
    <location>
        <begin position="32"/>
        <end position="153"/>
    </location>
</feature>
<proteinExistence type="predicted"/>
<evidence type="ECO:0000313" key="2">
    <source>
        <dbReference type="EMBL" id="XBH03544.1"/>
    </source>
</evidence>
<dbReference type="AlphaFoldDB" id="A0AAU7CDX3"/>
<dbReference type="InterPro" id="IPR024775">
    <property type="entry name" value="DinB-like"/>
</dbReference>